<dbReference type="RefSeq" id="WP_188398610.1">
    <property type="nucleotide sequence ID" value="NZ_LT608335.1"/>
</dbReference>
<evidence type="ECO:0000313" key="2">
    <source>
        <dbReference type="EMBL" id="SCM81509.1"/>
    </source>
</evidence>
<dbReference type="EMBL" id="FMJE01000003">
    <property type="protein sequence ID" value="SCM81509.1"/>
    <property type="molecule type" value="Genomic_DNA"/>
</dbReference>
<evidence type="ECO:0000259" key="1">
    <source>
        <dbReference type="Pfam" id="PF09345"/>
    </source>
</evidence>
<feature type="domain" description="SiaC family regulatory phosphoprotein" evidence="1">
    <location>
        <begin position="8"/>
        <end position="123"/>
    </location>
</feature>
<proteinExistence type="predicted"/>
<gene>
    <name evidence="2" type="ORF">KL86SPO_31688</name>
</gene>
<dbReference type="InterPro" id="IPR018530">
    <property type="entry name" value="SiaC"/>
</dbReference>
<name>A0A212LVR9_9FIRM</name>
<protein>
    <recommendedName>
        <fullName evidence="1">SiaC family regulatory phosphoprotein domain-containing protein</fullName>
    </recommendedName>
</protein>
<accession>A0A212LVR9</accession>
<sequence length="128" mass="14647">MERLYRAGTKSSPEVDFNPGTGILKVSGQSYPENASGFYQDIFIWLKDYLAANRGRVVMELNISYMNTSSTKCLMDIIYMLEDAFAEGSDICINWYYSAKNRSMLECGEEFREELSMEFNLIPQNSGQ</sequence>
<dbReference type="AlphaFoldDB" id="A0A212LVR9"/>
<reference evidence="2" key="1">
    <citation type="submission" date="2016-08" db="EMBL/GenBank/DDBJ databases">
        <authorList>
            <person name="Seilhamer J.J."/>
        </authorList>
    </citation>
    <scope>NUCLEOTIDE SEQUENCE</scope>
    <source>
        <strain evidence="2">86</strain>
    </source>
</reference>
<organism evidence="2">
    <name type="scientific">uncultured Sporomusa sp</name>
    <dbReference type="NCBI Taxonomy" id="307249"/>
    <lineage>
        <taxon>Bacteria</taxon>
        <taxon>Bacillati</taxon>
        <taxon>Bacillota</taxon>
        <taxon>Negativicutes</taxon>
        <taxon>Selenomonadales</taxon>
        <taxon>Sporomusaceae</taxon>
        <taxon>Sporomusa</taxon>
        <taxon>environmental samples</taxon>
    </lineage>
</organism>
<dbReference type="Pfam" id="PF09345">
    <property type="entry name" value="SiaC"/>
    <property type="match status" value="1"/>
</dbReference>